<protein>
    <submittedName>
        <fullName evidence="1">Uncharacterized protein</fullName>
    </submittedName>
</protein>
<dbReference type="EMBL" id="JBBPBN010000074">
    <property type="protein sequence ID" value="KAK8984906.1"/>
    <property type="molecule type" value="Genomic_DNA"/>
</dbReference>
<sequence>MGSYFSINVIVSFLASDSVEFAEASLFVASWDVVVALLLVATPAHIYDVTLARACCLGIDGFSSHCSLTSYLGISVPFGMLSMTGVDPLQFIMRSSIFISLASMDLFRFCISSSNLSKLVVKVGNVFSKGFECS</sequence>
<evidence type="ECO:0000313" key="1">
    <source>
        <dbReference type="EMBL" id="KAK8984906.1"/>
    </source>
</evidence>
<keyword evidence="2" id="KW-1185">Reference proteome</keyword>
<organism evidence="1 2">
    <name type="scientific">Hibiscus sabdariffa</name>
    <name type="common">roselle</name>
    <dbReference type="NCBI Taxonomy" id="183260"/>
    <lineage>
        <taxon>Eukaryota</taxon>
        <taxon>Viridiplantae</taxon>
        <taxon>Streptophyta</taxon>
        <taxon>Embryophyta</taxon>
        <taxon>Tracheophyta</taxon>
        <taxon>Spermatophyta</taxon>
        <taxon>Magnoliopsida</taxon>
        <taxon>eudicotyledons</taxon>
        <taxon>Gunneridae</taxon>
        <taxon>Pentapetalae</taxon>
        <taxon>rosids</taxon>
        <taxon>malvids</taxon>
        <taxon>Malvales</taxon>
        <taxon>Malvaceae</taxon>
        <taxon>Malvoideae</taxon>
        <taxon>Hibiscus</taxon>
    </lineage>
</organism>
<name>A0ABR2P8Z1_9ROSI</name>
<proteinExistence type="predicted"/>
<gene>
    <name evidence="1" type="ORF">V6N11_064452</name>
</gene>
<evidence type="ECO:0000313" key="2">
    <source>
        <dbReference type="Proteomes" id="UP001396334"/>
    </source>
</evidence>
<reference evidence="1 2" key="1">
    <citation type="journal article" date="2024" name="G3 (Bethesda)">
        <title>Genome assembly of Hibiscus sabdariffa L. provides insights into metabolisms of medicinal natural products.</title>
        <authorList>
            <person name="Kim T."/>
        </authorList>
    </citation>
    <scope>NUCLEOTIDE SEQUENCE [LARGE SCALE GENOMIC DNA]</scope>
    <source>
        <strain evidence="1">TK-2024</strain>
        <tissue evidence="1">Old leaves</tissue>
    </source>
</reference>
<comment type="caution">
    <text evidence="1">The sequence shown here is derived from an EMBL/GenBank/DDBJ whole genome shotgun (WGS) entry which is preliminary data.</text>
</comment>
<dbReference type="Proteomes" id="UP001396334">
    <property type="component" value="Unassembled WGS sequence"/>
</dbReference>
<accession>A0ABR2P8Z1</accession>